<keyword evidence="3" id="KW-1185">Reference proteome</keyword>
<evidence type="ECO:0000259" key="1">
    <source>
        <dbReference type="Pfam" id="PF20236"/>
    </source>
</evidence>
<dbReference type="EMBL" id="JARJCW010000011">
    <property type="protein sequence ID" value="KAJ7219134.1"/>
    <property type="molecule type" value="Genomic_DNA"/>
</dbReference>
<name>A0AAD6VQG2_9AGAR</name>
<dbReference type="Proteomes" id="UP001219525">
    <property type="component" value="Unassembled WGS sequence"/>
</dbReference>
<gene>
    <name evidence="2" type="ORF">GGX14DRAFT_18632</name>
</gene>
<dbReference type="InterPro" id="IPR046528">
    <property type="entry name" value="DUF6593"/>
</dbReference>
<accession>A0AAD6VQG2</accession>
<sequence length="185" mass="20758">MDTLCPQSRGLSAETNISPSMASFNLFFTGRDDPRHCMLIGEDTTPRFFCFETERHVHGARTTVISSNNQVASLFFGPSNRLESVTIGNRAQVPLELLSPGSSPNARSFFSADGRKFEWRKNGNDAYDLYALNPPIVRIAAFRRYSEETPVGRCTGLLQYTFAQDGLLLYSLVTLCLNRWVDTVF</sequence>
<reference evidence="2" key="1">
    <citation type="submission" date="2023-03" db="EMBL/GenBank/DDBJ databases">
        <title>Massive genome expansion in bonnet fungi (Mycena s.s.) driven by repeated elements and novel gene families across ecological guilds.</title>
        <authorList>
            <consortium name="Lawrence Berkeley National Laboratory"/>
            <person name="Harder C.B."/>
            <person name="Miyauchi S."/>
            <person name="Viragh M."/>
            <person name="Kuo A."/>
            <person name="Thoen E."/>
            <person name="Andreopoulos B."/>
            <person name="Lu D."/>
            <person name="Skrede I."/>
            <person name="Drula E."/>
            <person name="Henrissat B."/>
            <person name="Morin E."/>
            <person name="Kohler A."/>
            <person name="Barry K."/>
            <person name="LaButti K."/>
            <person name="Morin E."/>
            <person name="Salamov A."/>
            <person name="Lipzen A."/>
            <person name="Mereny Z."/>
            <person name="Hegedus B."/>
            <person name="Baldrian P."/>
            <person name="Stursova M."/>
            <person name="Weitz H."/>
            <person name="Taylor A."/>
            <person name="Grigoriev I.V."/>
            <person name="Nagy L.G."/>
            <person name="Martin F."/>
            <person name="Kauserud H."/>
        </authorList>
    </citation>
    <scope>NUCLEOTIDE SEQUENCE</scope>
    <source>
        <strain evidence="2">9144</strain>
    </source>
</reference>
<proteinExistence type="predicted"/>
<protein>
    <recommendedName>
        <fullName evidence="1">DUF6593 domain-containing protein</fullName>
    </recommendedName>
</protein>
<dbReference type="Pfam" id="PF20236">
    <property type="entry name" value="DUF6593"/>
    <property type="match status" value="1"/>
</dbReference>
<organism evidence="2 3">
    <name type="scientific">Mycena pura</name>
    <dbReference type="NCBI Taxonomy" id="153505"/>
    <lineage>
        <taxon>Eukaryota</taxon>
        <taxon>Fungi</taxon>
        <taxon>Dikarya</taxon>
        <taxon>Basidiomycota</taxon>
        <taxon>Agaricomycotina</taxon>
        <taxon>Agaricomycetes</taxon>
        <taxon>Agaricomycetidae</taxon>
        <taxon>Agaricales</taxon>
        <taxon>Marasmiineae</taxon>
        <taxon>Mycenaceae</taxon>
        <taxon>Mycena</taxon>
    </lineage>
</organism>
<comment type="caution">
    <text evidence="2">The sequence shown here is derived from an EMBL/GenBank/DDBJ whole genome shotgun (WGS) entry which is preliminary data.</text>
</comment>
<feature type="domain" description="DUF6593" evidence="1">
    <location>
        <begin position="32"/>
        <end position="145"/>
    </location>
</feature>
<evidence type="ECO:0000313" key="2">
    <source>
        <dbReference type="EMBL" id="KAJ7219134.1"/>
    </source>
</evidence>
<evidence type="ECO:0000313" key="3">
    <source>
        <dbReference type="Proteomes" id="UP001219525"/>
    </source>
</evidence>
<dbReference type="AlphaFoldDB" id="A0AAD6VQG2"/>